<sequence>MRDETIELFGKVLQETRKQLSMTQAELAFASNLGRPYISQLENGKLAPSLLTLFSLAEALNEAPSTLLRRVELRLSQRQQK</sequence>
<dbReference type="CDD" id="cd00093">
    <property type="entry name" value="HTH_XRE"/>
    <property type="match status" value="1"/>
</dbReference>
<accession>A0A3R9PHQ4</accession>
<evidence type="ECO:0000256" key="1">
    <source>
        <dbReference type="ARBA" id="ARBA00023125"/>
    </source>
</evidence>
<organism evidence="3 4">
    <name type="scientific">Hymenobacter perfusus</name>
    <dbReference type="NCBI Taxonomy" id="1236770"/>
    <lineage>
        <taxon>Bacteria</taxon>
        <taxon>Pseudomonadati</taxon>
        <taxon>Bacteroidota</taxon>
        <taxon>Cytophagia</taxon>
        <taxon>Cytophagales</taxon>
        <taxon>Hymenobacteraceae</taxon>
        <taxon>Hymenobacter</taxon>
    </lineage>
</organism>
<dbReference type="GO" id="GO:0003700">
    <property type="term" value="F:DNA-binding transcription factor activity"/>
    <property type="evidence" value="ECO:0007669"/>
    <property type="project" value="TreeGrafter"/>
</dbReference>
<dbReference type="InterPro" id="IPR010982">
    <property type="entry name" value="Lambda_DNA-bd_dom_sf"/>
</dbReference>
<keyword evidence="1" id="KW-0238">DNA-binding</keyword>
<dbReference type="SMART" id="SM00530">
    <property type="entry name" value="HTH_XRE"/>
    <property type="match status" value="1"/>
</dbReference>
<name>A0A3R9PHQ4_9BACT</name>
<feature type="domain" description="HTH cro/C1-type" evidence="2">
    <location>
        <begin position="13"/>
        <end position="67"/>
    </location>
</feature>
<dbReference type="Pfam" id="PF01381">
    <property type="entry name" value="HTH_3"/>
    <property type="match status" value="1"/>
</dbReference>
<keyword evidence="4" id="KW-1185">Reference proteome</keyword>
<evidence type="ECO:0000259" key="2">
    <source>
        <dbReference type="PROSITE" id="PS50943"/>
    </source>
</evidence>
<dbReference type="GO" id="GO:0005829">
    <property type="term" value="C:cytosol"/>
    <property type="evidence" value="ECO:0007669"/>
    <property type="project" value="TreeGrafter"/>
</dbReference>
<dbReference type="Gene3D" id="1.10.260.40">
    <property type="entry name" value="lambda repressor-like DNA-binding domains"/>
    <property type="match status" value="1"/>
</dbReference>
<dbReference type="PANTHER" id="PTHR46797:SF1">
    <property type="entry name" value="METHYLPHOSPHONATE SYNTHASE"/>
    <property type="match status" value="1"/>
</dbReference>
<protein>
    <submittedName>
        <fullName evidence="3">XRE family transcriptional regulator</fullName>
    </submittedName>
</protein>
<proteinExistence type="predicted"/>
<dbReference type="PROSITE" id="PS50943">
    <property type="entry name" value="HTH_CROC1"/>
    <property type="match status" value="1"/>
</dbReference>
<dbReference type="AlphaFoldDB" id="A0A3R9PHQ4"/>
<dbReference type="OrthoDB" id="2902336at2"/>
<dbReference type="InterPro" id="IPR050807">
    <property type="entry name" value="TransReg_Diox_bact_type"/>
</dbReference>
<evidence type="ECO:0000313" key="3">
    <source>
        <dbReference type="EMBL" id="RSK38442.1"/>
    </source>
</evidence>
<dbReference type="Proteomes" id="UP000270291">
    <property type="component" value="Unassembled WGS sequence"/>
</dbReference>
<dbReference type="InterPro" id="IPR001387">
    <property type="entry name" value="Cro/C1-type_HTH"/>
</dbReference>
<comment type="caution">
    <text evidence="3">The sequence shown here is derived from an EMBL/GenBank/DDBJ whole genome shotgun (WGS) entry which is preliminary data.</text>
</comment>
<reference evidence="3 4" key="1">
    <citation type="submission" date="2018-12" db="EMBL/GenBank/DDBJ databases">
        <authorList>
            <person name="Feng G."/>
            <person name="Zhu H."/>
        </authorList>
    </citation>
    <scope>NUCLEOTIDE SEQUENCE [LARGE SCALE GENOMIC DNA]</scope>
    <source>
        <strain evidence="3 4">LMG 26000</strain>
    </source>
</reference>
<dbReference type="EMBL" id="RWIU01000012">
    <property type="protein sequence ID" value="RSK38442.1"/>
    <property type="molecule type" value="Genomic_DNA"/>
</dbReference>
<dbReference type="PANTHER" id="PTHR46797">
    <property type="entry name" value="HTH-TYPE TRANSCRIPTIONAL REGULATOR"/>
    <property type="match status" value="1"/>
</dbReference>
<dbReference type="SUPFAM" id="SSF47413">
    <property type="entry name" value="lambda repressor-like DNA-binding domains"/>
    <property type="match status" value="1"/>
</dbReference>
<gene>
    <name evidence="3" type="ORF">EI293_21730</name>
</gene>
<evidence type="ECO:0000313" key="4">
    <source>
        <dbReference type="Proteomes" id="UP000270291"/>
    </source>
</evidence>
<dbReference type="GO" id="GO:0003677">
    <property type="term" value="F:DNA binding"/>
    <property type="evidence" value="ECO:0007669"/>
    <property type="project" value="UniProtKB-KW"/>
</dbReference>
<dbReference type="RefSeq" id="WP_125440660.1">
    <property type="nucleotide sequence ID" value="NZ_RWIU01000012.1"/>
</dbReference>